<dbReference type="GO" id="GO:0043565">
    <property type="term" value="F:sequence-specific DNA binding"/>
    <property type="evidence" value="ECO:0007669"/>
    <property type="project" value="InterPro"/>
</dbReference>
<organism evidence="5 6">
    <name type="scientific">Roseibacillus persicicus</name>
    <dbReference type="NCBI Taxonomy" id="454148"/>
    <lineage>
        <taxon>Bacteria</taxon>
        <taxon>Pseudomonadati</taxon>
        <taxon>Verrucomicrobiota</taxon>
        <taxon>Verrucomicrobiia</taxon>
        <taxon>Verrucomicrobiales</taxon>
        <taxon>Verrucomicrobiaceae</taxon>
        <taxon>Roseibacillus</taxon>
    </lineage>
</organism>
<dbReference type="SUPFAM" id="SSF46689">
    <property type="entry name" value="Homeodomain-like"/>
    <property type="match status" value="1"/>
</dbReference>
<dbReference type="Proteomes" id="UP000644507">
    <property type="component" value="Unassembled WGS sequence"/>
</dbReference>
<evidence type="ECO:0000256" key="3">
    <source>
        <dbReference type="ARBA" id="ARBA00023163"/>
    </source>
</evidence>
<gene>
    <name evidence="5" type="ORF">GCM10007100_26210</name>
</gene>
<dbReference type="Pfam" id="PF12833">
    <property type="entry name" value="HTH_18"/>
    <property type="match status" value="1"/>
</dbReference>
<keyword evidence="3" id="KW-0804">Transcription</keyword>
<dbReference type="SMART" id="SM00342">
    <property type="entry name" value="HTH_ARAC"/>
    <property type="match status" value="1"/>
</dbReference>
<dbReference type="Pfam" id="PF02311">
    <property type="entry name" value="AraC_binding"/>
    <property type="match status" value="1"/>
</dbReference>
<dbReference type="PRINTS" id="PR00032">
    <property type="entry name" value="HTHARAC"/>
</dbReference>
<keyword evidence="6" id="KW-1185">Reference proteome</keyword>
<evidence type="ECO:0000256" key="1">
    <source>
        <dbReference type="ARBA" id="ARBA00023015"/>
    </source>
</evidence>
<dbReference type="Gene3D" id="1.10.10.60">
    <property type="entry name" value="Homeodomain-like"/>
    <property type="match status" value="1"/>
</dbReference>
<dbReference type="PROSITE" id="PS01124">
    <property type="entry name" value="HTH_ARAC_FAMILY_2"/>
    <property type="match status" value="1"/>
</dbReference>
<dbReference type="InterPro" id="IPR018060">
    <property type="entry name" value="HTH_AraC"/>
</dbReference>
<dbReference type="EMBL" id="BMXI01000011">
    <property type="protein sequence ID" value="GHC58081.1"/>
    <property type="molecule type" value="Genomic_DNA"/>
</dbReference>
<evidence type="ECO:0000256" key="2">
    <source>
        <dbReference type="ARBA" id="ARBA00023125"/>
    </source>
</evidence>
<dbReference type="InterPro" id="IPR020449">
    <property type="entry name" value="Tscrpt_reg_AraC-type_HTH"/>
</dbReference>
<evidence type="ECO:0000259" key="4">
    <source>
        <dbReference type="PROSITE" id="PS01124"/>
    </source>
</evidence>
<sequence length="308" mass="34296">MGIPAHWTGSLATVSNYNIPEYANPQRGLTTRDDGHFFYGDFSEGFDFPKHKVRPHRHPYFEIFYFPAAQGQYLADFITYDLEGACLVVVSPGQIHGWPHGHLLKGHMLAFDETFLADHGQHEDLLIRPPLFYEPNSSSVLPLPENSLIPSRIQCIASEYGSDSCDTLTALRSLLSLLIIEAHRVNPHQAPTTSPASTRIYQQFLKLLGRDISEKHLPGDYAAALGVSTDYLSQCVRQNCGHGAGTLVRRRTTLEAKRLLAHSSLTIAEIAYQLNFKDPSYFSRFFKNQVGCLPNAFRSQAEGASSAS</sequence>
<evidence type="ECO:0000313" key="5">
    <source>
        <dbReference type="EMBL" id="GHC58081.1"/>
    </source>
</evidence>
<keyword evidence="2" id="KW-0238">DNA-binding</keyword>
<reference evidence="5" key="1">
    <citation type="journal article" date="2014" name="Int. J. Syst. Evol. Microbiol.">
        <title>Complete genome sequence of Corynebacterium casei LMG S-19264T (=DSM 44701T), isolated from a smear-ripened cheese.</title>
        <authorList>
            <consortium name="US DOE Joint Genome Institute (JGI-PGF)"/>
            <person name="Walter F."/>
            <person name="Albersmeier A."/>
            <person name="Kalinowski J."/>
            <person name="Ruckert C."/>
        </authorList>
    </citation>
    <scope>NUCLEOTIDE SEQUENCE</scope>
    <source>
        <strain evidence="5">KCTC 12988</strain>
    </source>
</reference>
<protein>
    <submittedName>
        <fullName evidence="5">AraC family transcriptional regulator</fullName>
    </submittedName>
</protein>
<dbReference type="AlphaFoldDB" id="A0A918WJR7"/>
<dbReference type="GO" id="GO:0003700">
    <property type="term" value="F:DNA-binding transcription factor activity"/>
    <property type="evidence" value="ECO:0007669"/>
    <property type="project" value="InterPro"/>
</dbReference>
<dbReference type="SUPFAM" id="SSF51215">
    <property type="entry name" value="Regulatory protein AraC"/>
    <property type="match status" value="1"/>
</dbReference>
<dbReference type="PANTHER" id="PTHR43280">
    <property type="entry name" value="ARAC-FAMILY TRANSCRIPTIONAL REGULATOR"/>
    <property type="match status" value="1"/>
</dbReference>
<accession>A0A918WJR7</accession>
<name>A0A918WJR7_9BACT</name>
<dbReference type="InterPro" id="IPR003313">
    <property type="entry name" value="AraC-bd"/>
</dbReference>
<keyword evidence="1" id="KW-0805">Transcription regulation</keyword>
<evidence type="ECO:0000313" key="6">
    <source>
        <dbReference type="Proteomes" id="UP000644507"/>
    </source>
</evidence>
<comment type="caution">
    <text evidence="5">The sequence shown here is derived from an EMBL/GenBank/DDBJ whole genome shotgun (WGS) entry which is preliminary data.</text>
</comment>
<feature type="domain" description="HTH araC/xylS-type" evidence="4">
    <location>
        <begin position="202"/>
        <end position="300"/>
    </location>
</feature>
<dbReference type="InterPro" id="IPR009057">
    <property type="entry name" value="Homeodomain-like_sf"/>
</dbReference>
<dbReference type="InterPro" id="IPR037923">
    <property type="entry name" value="HTH-like"/>
</dbReference>
<reference evidence="5" key="2">
    <citation type="submission" date="2020-09" db="EMBL/GenBank/DDBJ databases">
        <authorList>
            <person name="Sun Q."/>
            <person name="Kim S."/>
        </authorList>
    </citation>
    <scope>NUCLEOTIDE SEQUENCE</scope>
    <source>
        <strain evidence="5">KCTC 12988</strain>
    </source>
</reference>
<dbReference type="PANTHER" id="PTHR43280:SF32">
    <property type="entry name" value="TRANSCRIPTIONAL REGULATORY PROTEIN"/>
    <property type="match status" value="1"/>
</dbReference>
<proteinExistence type="predicted"/>